<dbReference type="Proteomes" id="UP001283361">
    <property type="component" value="Unassembled WGS sequence"/>
</dbReference>
<protein>
    <submittedName>
        <fullName evidence="1">Uncharacterized protein</fullName>
    </submittedName>
</protein>
<reference evidence="1" key="1">
    <citation type="journal article" date="2023" name="G3 (Bethesda)">
        <title>A reference genome for the long-term kleptoplast-retaining sea slug Elysia crispata morphotype clarki.</title>
        <authorList>
            <person name="Eastman K.E."/>
            <person name="Pendleton A.L."/>
            <person name="Shaikh M.A."/>
            <person name="Suttiyut T."/>
            <person name="Ogas R."/>
            <person name="Tomko P."/>
            <person name="Gavelis G."/>
            <person name="Widhalm J.R."/>
            <person name="Wisecaver J.H."/>
        </authorList>
    </citation>
    <scope>NUCLEOTIDE SEQUENCE</scope>
    <source>
        <strain evidence="1">ECLA1</strain>
    </source>
</reference>
<gene>
    <name evidence="1" type="ORF">RRG08_045706</name>
</gene>
<sequence length="83" mass="8997">MTLFLRRAFSPFLSYSGYHNSSPGLNSPTVSLCEAPVVASGLKTAKTKSLMARIDRAGSKERNGPERNIKVGEACQLHGAWQC</sequence>
<evidence type="ECO:0000313" key="2">
    <source>
        <dbReference type="Proteomes" id="UP001283361"/>
    </source>
</evidence>
<name>A0AAE0Z233_9GAST</name>
<comment type="caution">
    <text evidence="1">The sequence shown here is derived from an EMBL/GenBank/DDBJ whole genome shotgun (WGS) entry which is preliminary data.</text>
</comment>
<evidence type="ECO:0000313" key="1">
    <source>
        <dbReference type="EMBL" id="KAK3761479.1"/>
    </source>
</evidence>
<organism evidence="1 2">
    <name type="scientific">Elysia crispata</name>
    <name type="common">lettuce slug</name>
    <dbReference type="NCBI Taxonomy" id="231223"/>
    <lineage>
        <taxon>Eukaryota</taxon>
        <taxon>Metazoa</taxon>
        <taxon>Spiralia</taxon>
        <taxon>Lophotrochozoa</taxon>
        <taxon>Mollusca</taxon>
        <taxon>Gastropoda</taxon>
        <taxon>Heterobranchia</taxon>
        <taxon>Euthyneura</taxon>
        <taxon>Panpulmonata</taxon>
        <taxon>Sacoglossa</taxon>
        <taxon>Placobranchoidea</taxon>
        <taxon>Plakobranchidae</taxon>
        <taxon>Elysia</taxon>
    </lineage>
</organism>
<dbReference type="AlphaFoldDB" id="A0AAE0Z233"/>
<proteinExistence type="predicted"/>
<accession>A0AAE0Z233</accession>
<dbReference type="EMBL" id="JAWDGP010004884">
    <property type="protein sequence ID" value="KAK3761479.1"/>
    <property type="molecule type" value="Genomic_DNA"/>
</dbReference>
<keyword evidence="2" id="KW-1185">Reference proteome</keyword>